<protein>
    <submittedName>
        <fullName evidence="1">Uncharacterized protein</fullName>
    </submittedName>
</protein>
<dbReference type="Proteomes" id="UP000886674">
    <property type="component" value="Unassembled WGS sequence"/>
</dbReference>
<evidence type="ECO:0000313" key="2">
    <source>
        <dbReference type="Proteomes" id="UP000886674"/>
    </source>
</evidence>
<sequence length="47" mass="5133">MPVHDGGNSSNETMAYFCIANTIVVDVYSPADGTVSSLQYMGNYKKR</sequence>
<reference evidence="1" key="1">
    <citation type="journal article" date="2021" name="Proc. Natl. Acad. Sci. U.S.A.">
        <title>Global biogeography of chemosynthetic symbionts reveals both localized and globally distributed symbiont groups. .</title>
        <authorList>
            <person name="Osvatic J.T."/>
            <person name="Wilkins L.G.E."/>
            <person name="Leibrecht L."/>
            <person name="Leray M."/>
            <person name="Zauner S."/>
            <person name="Polzin J."/>
            <person name="Camacho Y."/>
            <person name="Gros O."/>
            <person name="van Gils J.A."/>
            <person name="Eisen J.A."/>
            <person name="Petersen J.M."/>
            <person name="Yuen B."/>
        </authorList>
    </citation>
    <scope>NUCLEOTIDE SEQUENCE</scope>
    <source>
        <strain evidence="1">MAGclacostrist055</strain>
    </source>
</reference>
<gene>
    <name evidence="1" type="ORF">JAY77_21980</name>
</gene>
<comment type="caution">
    <text evidence="1">The sequence shown here is derived from an EMBL/GenBank/DDBJ whole genome shotgun (WGS) entry which is preliminary data.</text>
</comment>
<evidence type="ECO:0000313" key="1">
    <source>
        <dbReference type="EMBL" id="MCG7980803.1"/>
    </source>
</evidence>
<accession>A0A9E4TWE6</accession>
<dbReference type="EMBL" id="JAEPCR010000156">
    <property type="protein sequence ID" value="MCG7980803.1"/>
    <property type="molecule type" value="Genomic_DNA"/>
</dbReference>
<dbReference type="AlphaFoldDB" id="A0A9E4TWE6"/>
<organism evidence="1 2">
    <name type="scientific">Candidatus Thiodiazotropha taylori</name>
    <dbReference type="NCBI Taxonomy" id="2792791"/>
    <lineage>
        <taxon>Bacteria</taxon>
        <taxon>Pseudomonadati</taxon>
        <taxon>Pseudomonadota</taxon>
        <taxon>Gammaproteobacteria</taxon>
        <taxon>Chromatiales</taxon>
        <taxon>Sedimenticolaceae</taxon>
        <taxon>Candidatus Thiodiazotropha</taxon>
    </lineage>
</organism>
<proteinExistence type="predicted"/>
<name>A0A9E4TWE6_9GAMM</name>